<dbReference type="Proteomes" id="UP001454036">
    <property type="component" value="Unassembled WGS sequence"/>
</dbReference>
<evidence type="ECO:0000313" key="1">
    <source>
        <dbReference type="EMBL" id="GAA0174530.1"/>
    </source>
</evidence>
<sequence>MDSLGLVDAPYSGLRFTWSFKNLLTKLDRVLMNQGWNNLGLSCMATFLMMEPTLDHCPVIASVLRVTEDGSRPFKFFNMWTNHPDFLDICATHWRKRVYGSAQFKICTKLKALKNPLQALNIKKFGGISQKASSAKMEFQEAFDCLVGDPDNVSLREKVDKLKKVSKTLSELELSFLKQKAKCQHLLESDKGTKYYHALINKNRARSHISYIVKEDGSKTTSYMEMAEPFVEFYKGLYTRRLSEPINLGILGKGPPAKSNIVFSGCVACLKRSC</sequence>
<dbReference type="PANTHER" id="PTHR33710:SF81">
    <property type="entry name" value="ENDONUCLEASE_EXONUCLEASE_PHOSPHATASE DOMAIN-CONTAINING PROTEIN"/>
    <property type="match status" value="1"/>
</dbReference>
<protein>
    <submittedName>
        <fullName evidence="1">Uncharacterized protein</fullName>
    </submittedName>
</protein>
<dbReference type="EMBL" id="BAABME010009117">
    <property type="protein sequence ID" value="GAA0174530.1"/>
    <property type="molecule type" value="Genomic_DNA"/>
</dbReference>
<dbReference type="PANTHER" id="PTHR33710">
    <property type="entry name" value="BNAC02G09200D PROTEIN"/>
    <property type="match status" value="1"/>
</dbReference>
<reference evidence="1 2" key="1">
    <citation type="submission" date="2024-01" db="EMBL/GenBank/DDBJ databases">
        <title>The complete chloroplast genome sequence of Lithospermum erythrorhizon: insights into the phylogenetic relationship among Boraginaceae species and the maternal lineages of purple gromwells.</title>
        <authorList>
            <person name="Okada T."/>
            <person name="Watanabe K."/>
        </authorList>
    </citation>
    <scope>NUCLEOTIDE SEQUENCE [LARGE SCALE GENOMIC DNA]</scope>
</reference>
<organism evidence="1 2">
    <name type="scientific">Lithospermum erythrorhizon</name>
    <name type="common">Purple gromwell</name>
    <name type="synonym">Lithospermum officinale var. erythrorhizon</name>
    <dbReference type="NCBI Taxonomy" id="34254"/>
    <lineage>
        <taxon>Eukaryota</taxon>
        <taxon>Viridiplantae</taxon>
        <taxon>Streptophyta</taxon>
        <taxon>Embryophyta</taxon>
        <taxon>Tracheophyta</taxon>
        <taxon>Spermatophyta</taxon>
        <taxon>Magnoliopsida</taxon>
        <taxon>eudicotyledons</taxon>
        <taxon>Gunneridae</taxon>
        <taxon>Pentapetalae</taxon>
        <taxon>asterids</taxon>
        <taxon>lamiids</taxon>
        <taxon>Boraginales</taxon>
        <taxon>Boraginaceae</taxon>
        <taxon>Boraginoideae</taxon>
        <taxon>Lithospermeae</taxon>
        <taxon>Lithospermum</taxon>
    </lineage>
</organism>
<gene>
    <name evidence="1" type="ORF">LIER_27904</name>
</gene>
<keyword evidence="2" id="KW-1185">Reference proteome</keyword>
<dbReference type="InterPro" id="IPR036691">
    <property type="entry name" value="Endo/exonu/phosph_ase_sf"/>
</dbReference>
<dbReference type="SUPFAM" id="SSF56219">
    <property type="entry name" value="DNase I-like"/>
    <property type="match status" value="1"/>
</dbReference>
<proteinExistence type="predicted"/>
<name>A0AAV3RHA8_LITER</name>
<comment type="caution">
    <text evidence="1">The sequence shown here is derived from an EMBL/GenBank/DDBJ whole genome shotgun (WGS) entry which is preliminary data.</text>
</comment>
<dbReference type="AlphaFoldDB" id="A0AAV3RHA8"/>
<evidence type="ECO:0000313" key="2">
    <source>
        <dbReference type="Proteomes" id="UP001454036"/>
    </source>
</evidence>
<accession>A0AAV3RHA8</accession>